<organism evidence="3 4">
    <name type="scientific">Pleodorina starrii</name>
    <dbReference type="NCBI Taxonomy" id="330485"/>
    <lineage>
        <taxon>Eukaryota</taxon>
        <taxon>Viridiplantae</taxon>
        <taxon>Chlorophyta</taxon>
        <taxon>core chlorophytes</taxon>
        <taxon>Chlorophyceae</taxon>
        <taxon>CS clade</taxon>
        <taxon>Chlamydomonadales</taxon>
        <taxon>Volvocaceae</taxon>
        <taxon>Pleodorina</taxon>
    </lineage>
</organism>
<protein>
    <submittedName>
        <fullName evidence="3">Uncharacterized protein</fullName>
    </submittedName>
</protein>
<accession>A0A9W6BQ12</accession>
<evidence type="ECO:0000313" key="4">
    <source>
        <dbReference type="Proteomes" id="UP001165080"/>
    </source>
</evidence>
<comment type="caution">
    <text evidence="3">The sequence shown here is derived from an EMBL/GenBank/DDBJ whole genome shotgun (WGS) entry which is preliminary data.</text>
</comment>
<feature type="region of interest" description="Disordered" evidence="2">
    <location>
        <begin position="479"/>
        <end position="502"/>
    </location>
</feature>
<proteinExistence type="predicted"/>
<feature type="compositionally biased region" description="Low complexity" evidence="2">
    <location>
        <begin position="480"/>
        <end position="502"/>
    </location>
</feature>
<dbReference type="EMBL" id="BRXU01000014">
    <property type="protein sequence ID" value="GLC56094.1"/>
    <property type="molecule type" value="Genomic_DNA"/>
</dbReference>
<evidence type="ECO:0000313" key="3">
    <source>
        <dbReference type="EMBL" id="GLC56094.1"/>
    </source>
</evidence>
<dbReference type="OrthoDB" id="543166at2759"/>
<feature type="coiled-coil region" evidence="1">
    <location>
        <begin position="307"/>
        <end position="441"/>
    </location>
</feature>
<evidence type="ECO:0000256" key="2">
    <source>
        <dbReference type="SAM" id="MobiDB-lite"/>
    </source>
</evidence>
<evidence type="ECO:0000256" key="1">
    <source>
        <dbReference type="SAM" id="Coils"/>
    </source>
</evidence>
<feature type="coiled-coil region" evidence="1">
    <location>
        <begin position="147"/>
        <end position="264"/>
    </location>
</feature>
<dbReference type="AlphaFoldDB" id="A0A9W6BQ12"/>
<keyword evidence="1" id="KW-0175">Coiled coil</keyword>
<dbReference type="Proteomes" id="UP001165080">
    <property type="component" value="Unassembled WGS sequence"/>
</dbReference>
<name>A0A9W6BQ12_9CHLO</name>
<reference evidence="3 4" key="1">
    <citation type="journal article" date="2023" name="Commun. Biol.">
        <title>Reorganization of the ancestral sex-determining regions during the evolution of trioecy in Pleodorina starrii.</title>
        <authorList>
            <person name="Takahashi K."/>
            <person name="Suzuki S."/>
            <person name="Kawai-Toyooka H."/>
            <person name="Yamamoto K."/>
            <person name="Hamaji T."/>
            <person name="Ootsuki R."/>
            <person name="Yamaguchi H."/>
            <person name="Kawachi M."/>
            <person name="Higashiyama T."/>
            <person name="Nozaki H."/>
        </authorList>
    </citation>
    <scope>NUCLEOTIDE SEQUENCE [LARGE SCALE GENOMIC DNA]</scope>
    <source>
        <strain evidence="3 4">NIES-4479</strain>
    </source>
</reference>
<feature type="region of interest" description="Disordered" evidence="2">
    <location>
        <begin position="1"/>
        <end position="46"/>
    </location>
</feature>
<keyword evidence="4" id="KW-1185">Reference proteome</keyword>
<gene>
    <name evidence="3" type="primary">PLEST003025</name>
    <name evidence="3" type="ORF">PLESTB_001063700</name>
</gene>
<sequence length="502" mass="57102">MAERPPTKGLAVLGGAPPTRSGSLPTAGRLSTAATQRGPTAKTAGGSLLDPMAQDLIVRLRLKFGDAAATLSGQEIISKEVLHYLAVAPTRPPQTKEADMTLLEDRIRAKLLGGTPSKNGLAAAKRSEGSDEWLAIFKYDMAIGSLKERLEGEAARARQAALKAQLEAQMAENERLRQLEREKEEAYFRQEQAALRKAEEQEEARRRLRTEIMLKVKDERTTQMSDRRARREAELARKRAEESLEAARTAYDTAEELRREEEHRIQAKLTLRDYLSENEVNKALKEEAKKQQWVEDAAFQRKWEAILNKQEADRQEQMDRIKRHQSKLQEAADRQGETRRRWLDTPLVERYFKQREDERAAEEERRLQHQKETARHITAAVGEQLKEREAARLRMKQEEEAYAASLAAKIRAAEEVELARKRAMQERKQRFRAEIEDQLRDVAARRRDAAKPMTETERAFNQRTLQQVAVWQSTGKLPVSLPGLTSPSTASSLAALSASTAR</sequence>